<evidence type="ECO:0000256" key="14">
    <source>
        <dbReference type="ARBA" id="ARBA00026054"/>
    </source>
</evidence>
<evidence type="ECO:0000256" key="11">
    <source>
        <dbReference type="ARBA" id="ARBA00023310"/>
    </source>
</evidence>
<evidence type="ECO:0000256" key="2">
    <source>
        <dbReference type="ARBA" id="ARBA00022448"/>
    </source>
</evidence>
<comment type="subunit">
    <text evidence="14">F-type ATPases have 2 components, F(1) - the catalytic core - and F(0) - the membrane proton channel. F(1) has five subunits: alpha(3), beta(3), gamma(1), delta(1), epsilon(1). F(0) has four main subunits: a(1), b(2) and c(10-14). The alpha and beta chains form an alternating ring which encloses part of the gamma chain. F(1) is attached to F(0) by a central stalk formed by the gamma and epsilon chains, while a peripheral stalk is formed by the delta and b chains.</text>
</comment>
<protein>
    <recommendedName>
        <fullName evidence="16">ATP synthase subunit b</fullName>
    </recommendedName>
    <alternativeName>
        <fullName evidence="16">ATP synthase F(0) sector subunit b</fullName>
    </alternativeName>
    <alternativeName>
        <fullName evidence="16">ATPase subunit I</fullName>
    </alternativeName>
    <alternativeName>
        <fullName evidence="16">F-type ATPase subunit b</fullName>
        <shortName evidence="16">F-ATPase subunit b</shortName>
    </alternativeName>
</protein>
<dbReference type="GO" id="GO:0046961">
    <property type="term" value="F:proton-transporting ATPase activity, rotational mechanism"/>
    <property type="evidence" value="ECO:0007669"/>
    <property type="project" value="TreeGrafter"/>
</dbReference>
<keyword evidence="20" id="KW-1185">Reference proteome</keyword>
<dbReference type="NCBIfam" id="TIGR01144">
    <property type="entry name" value="ATP_synt_b"/>
    <property type="match status" value="1"/>
</dbReference>
<comment type="subunit">
    <text evidence="16">F-type ATPases have 2 components, F(1) - the catalytic core - and F(0) - the membrane proton channel. F(1) has five subunits: alpha(3), beta(3), gamma(1), delta(1), epsilon(1). F(0) has three main subunits: a(1), b(2) and c(10-14). The alpha and beta chains form an alternating ring which encloses part of the gamma chain. F(1) is attached to F(0) by a central stalk formed by the gamma and epsilon chains, while a peripheral stalk is formed by the delta and b chains.</text>
</comment>
<dbReference type="Proteomes" id="UP001239782">
    <property type="component" value="Chromosome"/>
</dbReference>
<reference evidence="19 20" key="1">
    <citation type="submission" date="2023-08" db="EMBL/GenBank/DDBJ databases">
        <title>Pleionea litopenaei sp. nov., isolated from stomach of juvenile Litopenaeus vannamei.</title>
        <authorList>
            <person name="Rho A.M."/>
            <person name="Hwang C.Y."/>
        </authorList>
    </citation>
    <scope>NUCLEOTIDE SEQUENCE [LARGE SCALE GENOMIC DNA]</scope>
    <source>
        <strain evidence="19 20">HL-JVS1</strain>
    </source>
</reference>
<keyword evidence="9 16" id="KW-0406">Ion transport</keyword>
<feature type="coiled-coil region" evidence="18">
    <location>
        <begin position="51"/>
        <end position="126"/>
    </location>
</feature>
<evidence type="ECO:0000256" key="15">
    <source>
        <dbReference type="ARBA" id="ARBA00037847"/>
    </source>
</evidence>
<dbReference type="KEGG" id="plei:Q9312_12390"/>
<evidence type="ECO:0000256" key="10">
    <source>
        <dbReference type="ARBA" id="ARBA00023136"/>
    </source>
</evidence>
<proteinExistence type="inferred from homology"/>
<keyword evidence="8 16" id="KW-1133">Transmembrane helix</keyword>
<feature type="transmembrane region" description="Helical" evidence="16">
    <location>
        <begin position="6"/>
        <end position="29"/>
    </location>
</feature>
<dbReference type="PANTHER" id="PTHR33445">
    <property type="entry name" value="ATP SYNTHASE SUBUNIT B', CHLOROPLASTIC"/>
    <property type="match status" value="1"/>
</dbReference>
<accession>A0AA51RR05</accession>
<keyword evidence="4" id="KW-0997">Cell inner membrane</keyword>
<evidence type="ECO:0000256" key="16">
    <source>
        <dbReference type="HAMAP-Rule" id="MF_01398"/>
    </source>
</evidence>
<keyword evidence="3 16" id="KW-1003">Cell membrane</keyword>
<evidence type="ECO:0000256" key="5">
    <source>
        <dbReference type="ARBA" id="ARBA00022547"/>
    </source>
</evidence>
<name>A0AA51RR05_9GAMM</name>
<keyword evidence="18" id="KW-0175">Coiled coil</keyword>
<keyword evidence="11 16" id="KW-0066">ATP synthesis</keyword>
<comment type="function">
    <text evidence="13">Component of the F(0) channel, it forms part of the peripheral stalk, linking F(1) to F(0). The b'-subunit is a diverged and duplicated form of b found in plants and photosynthetic bacteria.</text>
</comment>
<evidence type="ECO:0000256" key="1">
    <source>
        <dbReference type="ARBA" id="ARBA00005513"/>
    </source>
</evidence>
<dbReference type="GO" id="GO:0045259">
    <property type="term" value="C:proton-transporting ATP synthase complex"/>
    <property type="evidence" value="ECO:0007669"/>
    <property type="project" value="UniProtKB-KW"/>
</dbReference>
<keyword evidence="2 16" id="KW-0813">Transport</keyword>
<comment type="subcellular location">
    <subcellularLocation>
        <location evidence="16">Cell membrane</location>
        <topology evidence="16">Single-pass membrane protein</topology>
    </subcellularLocation>
    <subcellularLocation>
        <location evidence="15">Endomembrane system</location>
        <topology evidence="15">Single-pass membrane protein</topology>
    </subcellularLocation>
</comment>
<keyword evidence="6 16" id="KW-0812">Transmembrane</keyword>
<evidence type="ECO:0000256" key="6">
    <source>
        <dbReference type="ARBA" id="ARBA00022692"/>
    </source>
</evidence>
<dbReference type="InterPro" id="IPR002146">
    <property type="entry name" value="ATP_synth_b/b'su_bac/chlpt"/>
</dbReference>
<dbReference type="SUPFAM" id="SSF81573">
    <property type="entry name" value="F1F0 ATP synthase subunit B, membrane domain"/>
    <property type="match status" value="1"/>
</dbReference>
<evidence type="ECO:0000256" key="7">
    <source>
        <dbReference type="ARBA" id="ARBA00022781"/>
    </source>
</evidence>
<keyword evidence="7 16" id="KW-0375">Hydrogen ion transport</keyword>
<evidence type="ECO:0000313" key="20">
    <source>
        <dbReference type="Proteomes" id="UP001239782"/>
    </source>
</evidence>
<dbReference type="PANTHER" id="PTHR33445:SF1">
    <property type="entry name" value="ATP SYNTHASE SUBUNIT B"/>
    <property type="match status" value="1"/>
</dbReference>
<keyword evidence="5 16" id="KW-0138">CF(0)</keyword>
<evidence type="ECO:0000313" key="19">
    <source>
        <dbReference type="EMBL" id="WMS86016.1"/>
    </source>
</evidence>
<dbReference type="Gene3D" id="1.20.5.620">
    <property type="entry name" value="F1F0 ATP synthase subunit B, membrane domain"/>
    <property type="match status" value="1"/>
</dbReference>
<comment type="function">
    <text evidence="12 16">F(1)F(0) ATP synthase produces ATP from ADP in the presence of a proton or sodium gradient. F-type ATPases consist of two structural domains, F(1) containing the extramembraneous catalytic core and F(0) containing the membrane proton channel, linked together by a central stalk and a peripheral stalk. During catalysis, ATP synthesis in the catalytic domain of F(1) is coupled via a rotary mechanism of the central stalk subunits to proton translocation.</text>
</comment>
<dbReference type="FunFam" id="1.20.5.620:FF:000001">
    <property type="entry name" value="ATP synthase subunit b"/>
    <property type="match status" value="1"/>
</dbReference>
<keyword evidence="10 16" id="KW-0472">Membrane</keyword>
<organism evidence="19 20">
    <name type="scientific">Pleionea litopenaei</name>
    <dbReference type="NCBI Taxonomy" id="3070815"/>
    <lineage>
        <taxon>Bacteria</taxon>
        <taxon>Pseudomonadati</taxon>
        <taxon>Pseudomonadota</taxon>
        <taxon>Gammaproteobacteria</taxon>
        <taxon>Oceanospirillales</taxon>
        <taxon>Pleioneaceae</taxon>
        <taxon>Pleionea</taxon>
    </lineage>
</organism>
<dbReference type="CDD" id="cd06503">
    <property type="entry name" value="ATP-synt_Fo_b"/>
    <property type="match status" value="1"/>
</dbReference>
<evidence type="ECO:0000256" key="9">
    <source>
        <dbReference type="ARBA" id="ARBA00023065"/>
    </source>
</evidence>
<dbReference type="RefSeq" id="WP_309201168.1">
    <property type="nucleotide sequence ID" value="NZ_CP133548.1"/>
</dbReference>
<evidence type="ECO:0000256" key="4">
    <source>
        <dbReference type="ARBA" id="ARBA00022519"/>
    </source>
</evidence>
<dbReference type="GO" id="GO:0005886">
    <property type="term" value="C:plasma membrane"/>
    <property type="evidence" value="ECO:0007669"/>
    <property type="project" value="UniProtKB-SubCell"/>
</dbReference>
<dbReference type="Pfam" id="PF00430">
    <property type="entry name" value="ATP-synt_B"/>
    <property type="match status" value="1"/>
</dbReference>
<evidence type="ECO:0000256" key="13">
    <source>
        <dbReference type="ARBA" id="ARBA00025614"/>
    </source>
</evidence>
<dbReference type="InterPro" id="IPR050059">
    <property type="entry name" value="ATP_synthase_B_chain"/>
</dbReference>
<evidence type="ECO:0000256" key="18">
    <source>
        <dbReference type="SAM" id="Coils"/>
    </source>
</evidence>
<sequence>MEPNATLIVQSIAFLAFVWFTMKFVWPLLETAITERQNKIAEGLAASEKGVHDLELAKESASNTMKEAKAQAAELIDQAKKRHNEIVDGAKDDARAEADKILAGARAEIEQEVNRAREQLRAQLSTLAVAGAEKILERNIDAAAQNDIVEKLVKEL</sequence>
<evidence type="ECO:0000256" key="3">
    <source>
        <dbReference type="ARBA" id="ARBA00022475"/>
    </source>
</evidence>
<dbReference type="InterPro" id="IPR028987">
    <property type="entry name" value="ATP_synth_B-like_membr_sf"/>
</dbReference>
<comment type="similarity">
    <text evidence="1 16 17">Belongs to the ATPase B chain family.</text>
</comment>
<dbReference type="EMBL" id="CP133548">
    <property type="protein sequence ID" value="WMS86016.1"/>
    <property type="molecule type" value="Genomic_DNA"/>
</dbReference>
<dbReference type="GO" id="GO:0046933">
    <property type="term" value="F:proton-transporting ATP synthase activity, rotational mechanism"/>
    <property type="evidence" value="ECO:0007669"/>
    <property type="project" value="UniProtKB-UniRule"/>
</dbReference>
<dbReference type="InterPro" id="IPR005864">
    <property type="entry name" value="ATP_synth_F0_bsu_bac"/>
</dbReference>
<dbReference type="AlphaFoldDB" id="A0AA51RR05"/>
<evidence type="ECO:0000256" key="17">
    <source>
        <dbReference type="RuleBase" id="RU003848"/>
    </source>
</evidence>
<dbReference type="NCBIfam" id="NF004411">
    <property type="entry name" value="PRK05759.1-2"/>
    <property type="match status" value="1"/>
</dbReference>
<gene>
    <name evidence="16" type="primary">atpF</name>
    <name evidence="19" type="ORF">Q9312_12390</name>
</gene>
<evidence type="ECO:0000256" key="12">
    <source>
        <dbReference type="ARBA" id="ARBA00025198"/>
    </source>
</evidence>
<dbReference type="HAMAP" id="MF_01398">
    <property type="entry name" value="ATP_synth_b_bprime"/>
    <property type="match status" value="1"/>
</dbReference>
<dbReference type="GO" id="GO:0012505">
    <property type="term" value="C:endomembrane system"/>
    <property type="evidence" value="ECO:0007669"/>
    <property type="project" value="UniProtKB-SubCell"/>
</dbReference>
<evidence type="ECO:0000256" key="8">
    <source>
        <dbReference type="ARBA" id="ARBA00022989"/>
    </source>
</evidence>